<dbReference type="Gene3D" id="3.30.200.20">
    <property type="entry name" value="Phosphorylase Kinase, domain 1"/>
    <property type="match status" value="1"/>
</dbReference>
<dbReference type="PROSITE" id="PS50011">
    <property type="entry name" value="PROTEIN_KINASE_DOM"/>
    <property type="match status" value="1"/>
</dbReference>
<dbReference type="GO" id="GO:0005634">
    <property type="term" value="C:nucleus"/>
    <property type="evidence" value="ECO:0007669"/>
    <property type="project" value="TreeGrafter"/>
</dbReference>
<dbReference type="GO" id="GO:0043484">
    <property type="term" value="P:regulation of RNA splicing"/>
    <property type="evidence" value="ECO:0007669"/>
    <property type="project" value="TreeGrafter"/>
</dbReference>
<evidence type="ECO:0000256" key="7">
    <source>
        <dbReference type="SAM" id="MobiDB-lite"/>
    </source>
</evidence>
<evidence type="ECO:0000256" key="3">
    <source>
        <dbReference type="ARBA" id="ARBA00022741"/>
    </source>
</evidence>
<evidence type="ECO:0000313" key="9">
    <source>
        <dbReference type="EMBL" id="KAK2606874.1"/>
    </source>
</evidence>
<proteinExistence type="predicted"/>
<sequence length="501" mass="56384">MKTSRDSVRPVYVPYDYDEGAENIEDYKPGGLHPTHLGDLLGRDGRYRVVHKLGHGGFGTVWLCQDLEQNGWRAVKILAATHSTGHCADLRICEMLSSLSPQEKDVHISHVVVPIDHFWHEGPNGNHLCVVMPILGPNLEDVARRYQHQEEPLKKICYQLVLAMKFLHDKGICHGDFRPTNICFILDGLDNLEEDDLLRVFGRPKLLCLVDDGEFDWHSDFEGDKVENSSRENPEGVDEETDEVNSSTRIVDENDQDGDDDHQPRYIVVAPCLGEASKYVSDDIAVIDFGESFLVSDAPEATGIPLAYRAPEGFFQDCGTFGVGSDIWALGCSIFEVRNRGQPFLDGTLWSFLSHWEDLSGTLPEPYRSSLAKQSDVPKDPSQWVSLSEEEREERISEHMARTGVPGSLHNLLLLEHRFTVPLAKGEAQPPAPPPTPSTRALIHARAGRKVVAFEMSKNEALQLMDLFKKMFAWKPEDRSTTAEILNHPWFTICRQEKGPR</sequence>
<evidence type="ECO:0000259" key="8">
    <source>
        <dbReference type="PROSITE" id="PS50011"/>
    </source>
</evidence>
<dbReference type="EMBL" id="JAUJFL010000003">
    <property type="protein sequence ID" value="KAK2606874.1"/>
    <property type="molecule type" value="Genomic_DNA"/>
</dbReference>
<dbReference type="SMART" id="SM00220">
    <property type="entry name" value="S_TKc"/>
    <property type="match status" value="1"/>
</dbReference>
<accession>A0AAD9SG01</accession>
<evidence type="ECO:0000256" key="4">
    <source>
        <dbReference type="ARBA" id="ARBA00022777"/>
    </source>
</evidence>
<gene>
    <name evidence="9" type="ORF">N8I77_005597</name>
</gene>
<dbReference type="PROSITE" id="PS00107">
    <property type="entry name" value="PROTEIN_KINASE_ATP"/>
    <property type="match status" value="1"/>
</dbReference>
<keyword evidence="2" id="KW-0808">Transferase</keyword>
<dbReference type="PANTHER" id="PTHR45646">
    <property type="entry name" value="SERINE/THREONINE-PROTEIN KINASE DOA-RELATED"/>
    <property type="match status" value="1"/>
</dbReference>
<comment type="caution">
    <text evidence="9">The sequence shown here is derived from an EMBL/GenBank/DDBJ whole genome shotgun (WGS) entry which is preliminary data.</text>
</comment>
<keyword evidence="10" id="KW-1185">Reference proteome</keyword>
<dbReference type="GO" id="GO:0004674">
    <property type="term" value="F:protein serine/threonine kinase activity"/>
    <property type="evidence" value="ECO:0007669"/>
    <property type="project" value="UniProtKB-KW"/>
</dbReference>
<feature type="compositionally biased region" description="Basic and acidic residues" evidence="7">
    <location>
        <begin position="221"/>
        <end position="234"/>
    </location>
</feature>
<dbReference type="Proteomes" id="UP001265746">
    <property type="component" value="Unassembled WGS sequence"/>
</dbReference>
<evidence type="ECO:0000256" key="6">
    <source>
        <dbReference type="PROSITE-ProRule" id="PRU10141"/>
    </source>
</evidence>
<dbReference type="AlphaFoldDB" id="A0AAD9SG01"/>
<evidence type="ECO:0000256" key="1">
    <source>
        <dbReference type="ARBA" id="ARBA00022527"/>
    </source>
</evidence>
<evidence type="ECO:0000256" key="2">
    <source>
        <dbReference type="ARBA" id="ARBA00022679"/>
    </source>
</evidence>
<name>A0AAD9SG01_PHOAM</name>
<dbReference type="Pfam" id="PF00069">
    <property type="entry name" value="Pkinase"/>
    <property type="match status" value="2"/>
</dbReference>
<dbReference type="InterPro" id="IPR000719">
    <property type="entry name" value="Prot_kinase_dom"/>
</dbReference>
<feature type="binding site" evidence="6">
    <location>
        <position position="76"/>
    </location>
    <ligand>
        <name>ATP</name>
        <dbReference type="ChEBI" id="CHEBI:30616"/>
    </ligand>
</feature>
<keyword evidence="3 6" id="KW-0547">Nucleotide-binding</keyword>
<evidence type="ECO:0000256" key="5">
    <source>
        <dbReference type="ARBA" id="ARBA00022840"/>
    </source>
</evidence>
<dbReference type="GO" id="GO:0005524">
    <property type="term" value="F:ATP binding"/>
    <property type="evidence" value="ECO:0007669"/>
    <property type="project" value="UniProtKB-UniRule"/>
</dbReference>
<organism evidence="9 10">
    <name type="scientific">Phomopsis amygdali</name>
    <name type="common">Fusicoccum amygdali</name>
    <dbReference type="NCBI Taxonomy" id="1214568"/>
    <lineage>
        <taxon>Eukaryota</taxon>
        <taxon>Fungi</taxon>
        <taxon>Dikarya</taxon>
        <taxon>Ascomycota</taxon>
        <taxon>Pezizomycotina</taxon>
        <taxon>Sordariomycetes</taxon>
        <taxon>Sordariomycetidae</taxon>
        <taxon>Diaporthales</taxon>
        <taxon>Diaporthaceae</taxon>
        <taxon>Diaporthe</taxon>
    </lineage>
</organism>
<dbReference type="SUPFAM" id="SSF56112">
    <property type="entry name" value="Protein kinase-like (PK-like)"/>
    <property type="match status" value="1"/>
</dbReference>
<keyword evidence="5 6" id="KW-0067">ATP-binding</keyword>
<dbReference type="Gene3D" id="1.10.510.10">
    <property type="entry name" value="Transferase(Phosphotransferase) domain 1"/>
    <property type="match status" value="1"/>
</dbReference>
<dbReference type="InterPro" id="IPR051175">
    <property type="entry name" value="CLK_kinases"/>
</dbReference>
<dbReference type="InterPro" id="IPR011009">
    <property type="entry name" value="Kinase-like_dom_sf"/>
</dbReference>
<keyword evidence="4" id="KW-0418">Kinase</keyword>
<protein>
    <recommendedName>
        <fullName evidence="8">Protein kinase domain-containing protein</fullName>
    </recommendedName>
</protein>
<reference evidence="9" key="1">
    <citation type="submission" date="2023-06" db="EMBL/GenBank/DDBJ databases">
        <authorList>
            <person name="Noh H."/>
        </authorList>
    </citation>
    <scope>NUCLEOTIDE SEQUENCE</scope>
    <source>
        <strain evidence="9">DUCC20226</strain>
    </source>
</reference>
<dbReference type="InterPro" id="IPR017441">
    <property type="entry name" value="Protein_kinase_ATP_BS"/>
</dbReference>
<feature type="domain" description="Protein kinase" evidence="8">
    <location>
        <begin position="47"/>
        <end position="491"/>
    </location>
</feature>
<feature type="region of interest" description="Disordered" evidence="7">
    <location>
        <begin position="221"/>
        <end position="263"/>
    </location>
</feature>
<evidence type="ECO:0000313" key="10">
    <source>
        <dbReference type="Proteomes" id="UP001265746"/>
    </source>
</evidence>
<dbReference type="PANTHER" id="PTHR45646:SF11">
    <property type="entry name" value="SERINE_THREONINE-PROTEIN KINASE DOA"/>
    <property type="match status" value="1"/>
</dbReference>
<keyword evidence="1" id="KW-0723">Serine/threonine-protein kinase</keyword>